<keyword evidence="3" id="KW-1185">Reference proteome</keyword>
<dbReference type="SUPFAM" id="SSF54506">
    <property type="entry name" value="Diaminopimelate epimerase-like"/>
    <property type="match status" value="1"/>
</dbReference>
<evidence type="ECO:0000256" key="1">
    <source>
        <dbReference type="ARBA" id="ARBA00008270"/>
    </source>
</evidence>
<reference evidence="2 3" key="1">
    <citation type="journal article" date="2024" name="Chem. Sci.">
        <title>Discovery of megapolipeptins by genome mining of a Burkholderiales bacteria collection.</title>
        <authorList>
            <person name="Paulo B.S."/>
            <person name="Recchia M.J.J."/>
            <person name="Lee S."/>
            <person name="Fergusson C.H."/>
            <person name="Romanowski S.B."/>
            <person name="Hernandez A."/>
            <person name="Krull N."/>
            <person name="Liu D.Y."/>
            <person name="Cavanagh H."/>
            <person name="Bos A."/>
            <person name="Gray C.A."/>
            <person name="Murphy B.T."/>
            <person name="Linington R.G."/>
            <person name="Eustaquio A.S."/>
        </authorList>
    </citation>
    <scope>NUCLEOTIDE SEQUENCE [LARGE SCALE GENOMIC DNA]</scope>
    <source>
        <strain evidence="2 3">RL21-008-BIB-A</strain>
    </source>
</reference>
<evidence type="ECO:0000313" key="3">
    <source>
        <dbReference type="Proteomes" id="UP001629246"/>
    </source>
</evidence>
<accession>A0ABW9AFP4</accession>
<dbReference type="RefSeq" id="WP_408160567.1">
    <property type="nucleotide sequence ID" value="NZ_JAQQFM010000014.1"/>
</dbReference>
<dbReference type="NCBIfam" id="TIGR00654">
    <property type="entry name" value="PhzF_family"/>
    <property type="match status" value="1"/>
</dbReference>
<dbReference type="EMBL" id="JAQQFM010000014">
    <property type="protein sequence ID" value="MFL9927324.1"/>
    <property type="molecule type" value="Genomic_DNA"/>
</dbReference>
<dbReference type="InterPro" id="IPR003719">
    <property type="entry name" value="Phenazine_PhzF-like"/>
</dbReference>
<dbReference type="PANTHER" id="PTHR13774:SF32">
    <property type="entry name" value="ANTISENSE-ENHANCING SEQUENCE 1"/>
    <property type="match status" value="1"/>
</dbReference>
<name>A0ABW9AFP4_9BURK</name>
<dbReference type="Proteomes" id="UP001629246">
    <property type="component" value="Unassembled WGS sequence"/>
</dbReference>
<protein>
    <submittedName>
        <fullName evidence="2">PhzF family phenazine biosynthesis protein</fullName>
    </submittedName>
</protein>
<gene>
    <name evidence="2" type="ORF">PQR62_23830</name>
</gene>
<dbReference type="Pfam" id="PF02567">
    <property type="entry name" value="PhzC-PhzF"/>
    <property type="match status" value="1"/>
</dbReference>
<dbReference type="PANTHER" id="PTHR13774">
    <property type="entry name" value="PHENAZINE BIOSYNTHESIS PROTEIN"/>
    <property type="match status" value="1"/>
</dbReference>
<sequence>MKNNYAFRLLNVFAETTFGGNPLCVFEDARGMDDVTMQALALQFNLSETTFIFPSEKASARVRIFTTGYEMKFAGHPTLGTAHVVREVMQTGDKLSLEFLAGVVPAWAQGDAWTFTAPHAGKPKTAPGQLPKAEMAALLGLREGDLLDAPLWVDTGADQLLVPLRNLEAVRRANPDSAALERWPESSLGRKTAYIFAFDPDQPGRVLARYFFSKKGGGVAEDPGTGSACANLGGWLIANGRSLPAAYQVDQGAMVDRPCRLLLNVTEEGAIQVGGKVLEIGRGQISI</sequence>
<comment type="caution">
    <text evidence="2">The sequence shown here is derived from an EMBL/GenBank/DDBJ whole genome shotgun (WGS) entry which is preliminary data.</text>
</comment>
<dbReference type="PIRSF" id="PIRSF016184">
    <property type="entry name" value="PhzC_PhzF"/>
    <property type="match status" value="1"/>
</dbReference>
<evidence type="ECO:0000313" key="2">
    <source>
        <dbReference type="EMBL" id="MFL9927324.1"/>
    </source>
</evidence>
<organism evidence="2 3">
    <name type="scientific">Herbaspirillum lusitanum</name>
    <dbReference type="NCBI Taxonomy" id="213312"/>
    <lineage>
        <taxon>Bacteria</taxon>
        <taxon>Pseudomonadati</taxon>
        <taxon>Pseudomonadota</taxon>
        <taxon>Betaproteobacteria</taxon>
        <taxon>Burkholderiales</taxon>
        <taxon>Oxalobacteraceae</taxon>
        <taxon>Herbaspirillum</taxon>
    </lineage>
</organism>
<dbReference type="Gene3D" id="3.10.310.10">
    <property type="entry name" value="Diaminopimelate Epimerase, Chain A, domain 1"/>
    <property type="match status" value="2"/>
</dbReference>
<comment type="similarity">
    <text evidence="1">Belongs to the PhzF family.</text>
</comment>
<proteinExistence type="inferred from homology"/>